<dbReference type="EMBL" id="HACA01022207">
    <property type="protein sequence ID" value="CDW39568.1"/>
    <property type="molecule type" value="Transcribed_RNA"/>
</dbReference>
<organism evidence="1">
    <name type="scientific">Lepeophtheirus salmonis</name>
    <name type="common">Salmon louse</name>
    <name type="synonym">Caligus salmonis</name>
    <dbReference type="NCBI Taxonomy" id="72036"/>
    <lineage>
        <taxon>Eukaryota</taxon>
        <taxon>Metazoa</taxon>
        <taxon>Ecdysozoa</taxon>
        <taxon>Arthropoda</taxon>
        <taxon>Crustacea</taxon>
        <taxon>Multicrustacea</taxon>
        <taxon>Hexanauplia</taxon>
        <taxon>Copepoda</taxon>
        <taxon>Siphonostomatoida</taxon>
        <taxon>Caligidae</taxon>
        <taxon>Lepeophtheirus</taxon>
    </lineage>
</organism>
<accession>A0A0K2UMT1</accession>
<proteinExistence type="predicted"/>
<evidence type="ECO:0000313" key="1">
    <source>
        <dbReference type="EMBL" id="CDW39568.1"/>
    </source>
</evidence>
<sequence>MLRETTADKFNLPQGPAVHLYNLWTRVYYSILEGCPWCLEVQ</sequence>
<protein>
    <submittedName>
        <fullName evidence="1">Uncharacterized protein</fullName>
    </submittedName>
</protein>
<name>A0A0K2UMT1_LEPSM</name>
<reference evidence="1" key="1">
    <citation type="submission" date="2014-05" db="EMBL/GenBank/DDBJ databases">
        <authorList>
            <person name="Chronopoulou M."/>
        </authorList>
    </citation>
    <scope>NUCLEOTIDE SEQUENCE</scope>
    <source>
        <tissue evidence="1">Whole organism</tissue>
    </source>
</reference>
<dbReference type="AlphaFoldDB" id="A0A0K2UMT1"/>